<dbReference type="PRINTS" id="PR00260">
    <property type="entry name" value="CHEMTRNSDUCR"/>
</dbReference>
<comment type="caution">
    <text evidence="3">The sequence shown here is derived from an EMBL/GenBank/DDBJ whole genome shotgun (WGS) entry which is preliminary data.</text>
</comment>
<evidence type="ECO:0000256" key="1">
    <source>
        <dbReference type="PROSITE-ProRule" id="PRU00284"/>
    </source>
</evidence>
<dbReference type="EMBL" id="JAAOZC010000001">
    <property type="protein sequence ID" value="NIJ06659.1"/>
    <property type="molecule type" value="Genomic_DNA"/>
</dbReference>
<accession>A0ABX0TPH3</accession>
<gene>
    <name evidence="3" type="ORF">FHS31_000241</name>
</gene>
<name>A0ABX0TPH3_9SPHN</name>
<dbReference type="SUPFAM" id="SSF58104">
    <property type="entry name" value="Methyl-accepting chemotaxis protein (MCP) signaling domain"/>
    <property type="match status" value="1"/>
</dbReference>
<organism evidence="3 4">
    <name type="scientific">Sphingomonas vulcanisoli</name>
    <dbReference type="NCBI Taxonomy" id="1658060"/>
    <lineage>
        <taxon>Bacteria</taxon>
        <taxon>Pseudomonadati</taxon>
        <taxon>Pseudomonadota</taxon>
        <taxon>Alphaproteobacteria</taxon>
        <taxon>Sphingomonadales</taxon>
        <taxon>Sphingomonadaceae</taxon>
        <taxon>Sphingomonas</taxon>
    </lineage>
</organism>
<keyword evidence="4" id="KW-1185">Reference proteome</keyword>
<protein>
    <recommendedName>
        <fullName evidence="2">Methyl-accepting transducer domain-containing protein</fullName>
    </recommendedName>
</protein>
<dbReference type="RefSeq" id="WP_167071237.1">
    <property type="nucleotide sequence ID" value="NZ_JAAOZC010000001.1"/>
</dbReference>
<sequence length="340" mass="37306">MQDRVLDLAYEVSRITEEKVGVIEQVMRQTGILAINARLEAARAGSAGSAFSIVAQEVGSVAQAIRNVSADLRAAIAGNVALLESAGERMRVEMRGARFTDLARNAIEIIDRNLYERSCDVRWWATDSAVVDVLAYDTPEARDFATRRLATILRSYTVYLDLWVADAAGRVVANGRPERYPHVIGSDVSGTTWFREAMRTHSGEDFHVCDIEAAAALFGAPVATYSTAVRRGGETQGERLGALGIFFDWEPQATAIVSGVRQSGEEPGACVMMLDQDMRVIAASNPERRDTRFSLRIDHPERGYYVSGDRLIAYALTPGYETYRGLGWYGCIDAPLAPSN</sequence>
<dbReference type="Proteomes" id="UP000727456">
    <property type="component" value="Unassembled WGS sequence"/>
</dbReference>
<evidence type="ECO:0000259" key="2">
    <source>
        <dbReference type="PROSITE" id="PS50111"/>
    </source>
</evidence>
<feature type="domain" description="Methyl-accepting transducer" evidence="2">
    <location>
        <begin position="20"/>
        <end position="76"/>
    </location>
</feature>
<dbReference type="InterPro" id="IPR004089">
    <property type="entry name" value="MCPsignal_dom"/>
</dbReference>
<evidence type="ECO:0000313" key="4">
    <source>
        <dbReference type="Proteomes" id="UP000727456"/>
    </source>
</evidence>
<dbReference type="Gene3D" id="3.30.450.20">
    <property type="entry name" value="PAS domain"/>
    <property type="match status" value="1"/>
</dbReference>
<dbReference type="PROSITE" id="PS50111">
    <property type="entry name" value="CHEMOTAXIS_TRANSDUC_2"/>
    <property type="match status" value="1"/>
</dbReference>
<proteinExistence type="predicted"/>
<dbReference type="Pfam" id="PF00015">
    <property type="entry name" value="MCPsignal"/>
    <property type="match status" value="1"/>
</dbReference>
<evidence type="ECO:0000313" key="3">
    <source>
        <dbReference type="EMBL" id="NIJ06659.1"/>
    </source>
</evidence>
<dbReference type="InterPro" id="IPR004090">
    <property type="entry name" value="Chemotax_Me-accpt_rcpt"/>
</dbReference>
<reference evidence="3 4" key="1">
    <citation type="submission" date="2020-03" db="EMBL/GenBank/DDBJ databases">
        <title>Genomic Encyclopedia of Type Strains, Phase III (KMG-III): the genomes of soil and plant-associated and newly described type strains.</title>
        <authorList>
            <person name="Whitman W."/>
        </authorList>
    </citation>
    <scope>NUCLEOTIDE SEQUENCE [LARGE SCALE GENOMIC DNA]</scope>
    <source>
        <strain evidence="3 4">CECT 8804</strain>
    </source>
</reference>
<keyword evidence="1" id="KW-0807">Transducer</keyword>
<dbReference type="Gene3D" id="1.10.287.950">
    <property type="entry name" value="Methyl-accepting chemotaxis protein"/>
    <property type="match status" value="1"/>
</dbReference>